<keyword evidence="3" id="KW-1185">Reference proteome</keyword>
<evidence type="ECO:0000313" key="2">
    <source>
        <dbReference type="EMBL" id="KAF2757699.1"/>
    </source>
</evidence>
<proteinExistence type="predicted"/>
<organism evidence="2 3">
    <name type="scientific">Pseudovirgaria hyperparasitica</name>
    <dbReference type="NCBI Taxonomy" id="470096"/>
    <lineage>
        <taxon>Eukaryota</taxon>
        <taxon>Fungi</taxon>
        <taxon>Dikarya</taxon>
        <taxon>Ascomycota</taxon>
        <taxon>Pezizomycotina</taxon>
        <taxon>Dothideomycetes</taxon>
        <taxon>Dothideomycetes incertae sedis</taxon>
        <taxon>Acrospermales</taxon>
        <taxon>Acrospermaceae</taxon>
        <taxon>Pseudovirgaria</taxon>
    </lineage>
</organism>
<protein>
    <submittedName>
        <fullName evidence="2">Uncharacterized protein</fullName>
    </submittedName>
</protein>
<gene>
    <name evidence="2" type="ORF">EJ05DRAFT_397857</name>
</gene>
<dbReference type="AlphaFoldDB" id="A0A6A6W684"/>
<feature type="compositionally biased region" description="Low complexity" evidence="1">
    <location>
        <begin position="69"/>
        <end position="81"/>
    </location>
</feature>
<evidence type="ECO:0000256" key="1">
    <source>
        <dbReference type="SAM" id="MobiDB-lite"/>
    </source>
</evidence>
<feature type="region of interest" description="Disordered" evidence="1">
    <location>
        <begin position="26"/>
        <end position="46"/>
    </location>
</feature>
<evidence type="ECO:0000313" key="3">
    <source>
        <dbReference type="Proteomes" id="UP000799437"/>
    </source>
</evidence>
<feature type="region of interest" description="Disordered" evidence="1">
    <location>
        <begin position="67"/>
        <end position="106"/>
    </location>
</feature>
<dbReference type="RefSeq" id="XP_033600150.1">
    <property type="nucleotide sequence ID" value="XM_033741400.1"/>
</dbReference>
<name>A0A6A6W684_9PEZI</name>
<dbReference type="Proteomes" id="UP000799437">
    <property type="component" value="Unassembled WGS sequence"/>
</dbReference>
<sequence length="302" mass="32208">MSSRRPPPTLPRLRTNLLPFVPDVPRCDSSTLPDIPGLPSIQEGSPLAPRRVSSLVFSKQVSPKKTIKKSTSLTSASLSPPKHARGSSTAKGSMLPKQSGHDVQAHASVERGNAVSKEVWVDAQYDLDTPLSQILTTTMLFPSLTASACSSVCSSSGSCSPLLGDECVRTQVDGQEGHLHDDSSDSMHSDDSADMPTIARGMAKKGQNPGQHDGGEISQALRDLKHVQLAMLRMLGARFADLAGEAGKDERRVDGMDGAVRDSMVRFCAERGVDLLGLSPSDRVDVYLACMAEKGMPLGYEP</sequence>
<reference evidence="2" key="1">
    <citation type="journal article" date="2020" name="Stud. Mycol.">
        <title>101 Dothideomycetes genomes: a test case for predicting lifestyles and emergence of pathogens.</title>
        <authorList>
            <person name="Haridas S."/>
            <person name="Albert R."/>
            <person name="Binder M."/>
            <person name="Bloem J."/>
            <person name="Labutti K."/>
            <person name="Salamov A."/>
            <person name="Andreopoulos B."/>
            <person name="Baker S."/>
            <person name="Barry K."/>
            <person name="Bills G."/>
            <person name="Bluhm B."/>
            <person name="Cannon C."/>
            <person name="Castanera R."/>
            <person name="Culley D."/>
            <person name="Daum C."/>
            <person name="Ezra D."/>
            <person name="Gonzalez J."/>
            <person name="Henrissat B."/>
            <person name="Kuo A."/>
            <person name="Liang C."/>
            <person name="Lipzen A."/>
            <person name="Lutzoni F."/>
            <person name="Magnuson J."/>
            <person name="Mondo S."/>
            <person name="Nolan M."/>
            <person name="Ohm R."/>
            <person name="Pangilinan J."/>
            <person name="Park H.-J."/>
            <person name="Ramirez L."/>
            <person name="Alfaro M."/>
            <person name="Sun H."/>
            <person name="Tritt A."/>
            <person name="Yoshinaga Y."/>
            <person name="Zwiers L.-H."/>
            <person name="Turgeon B."/>
            <person name="Goodwin S."/>
            <person name="Spatafora J."/>
            <person name="Crous P."/>
            <person name="Grigoriev I."/>
        </authorList>
    </citation>
    <scope>NUCLEOTIDE SEQUENCE</scope>
    <source>
        <strain evidence="2">CBS 121739</strain>
    </source>
</reference>
<dbReference type="GeneID" id="54482454"/>
<accession>A0A6A6W684</accession>
<dbReference type="EMBL" id="ML996573">
    <property type="protein sequence ID" value="KAF2757699.1"/>
    <property type="molecule type" value="Genomic_DNA"/>
</dbReference>